<evidence type="ECO:0000313" key="3">
    <source>
        <dbReference type="Proteomes" id="UP000796880"/>
    </source>
</evidence>
<name>A0A8K0MRR2_9ROSA</name>
<dbReference type="EMBL" id="VOIH02000001">
    <property type="protein sequence ID" value="KAF3455528.1"/>
    <property type="molecule type" value="Genomic_DNA"/>
</dbReference>
<proteinExistence type="predicted"/>
<reference evidence="2" key="1">
    <citation type="submission" date="2020-03" db="EMBL/GenBank/DDBJ databases">
        <title>A high-quality chromosome-level genome assembly of a woody plant with both climbing and erect habits, Rhamnella rubrinervis.</title>
        <authorList>
            <person name="Lu Z."/>
            <person name="Yang Y."/>
            <person name="Zhu X."/>
            <person name="Sun Y."/>
        </authorList>
    </citation>
    <scope>NUCLEOTIDE SEQUENCE</scope>
    <source>
        <strain evidence="2">BYM</strain>
        <tissue evidence="2">Leaf</tissue>
    </source>
</reference>
<gene>
    <name evidence="2" type="ORF">FNV43_RR00159</name>
</gene>
<keyword evidence="1" id="KW-0812">Transmembrane</keyword>
<dbReference type="Proteomes" id="UP000796880">
    <property type="component" value="Unassembled WGS sequence"/>
</dbReference>
<comment type="caution">
    <text evidence="2">The sequence shown here is derived from an EMBL/GenBank/DDBJ whole genome shotgun (WGS) entry which is preliminary data.</text>
</comment>
<keyword evidence="1" id="KW-1133">Transmembrane helix</keyword>
<evidence type="ECO:0000256" key="1">
    <source>
        <dbReference type="SAM" id="Phobius"/>
    </source>
</evidence>
<keyword evidence="3" id="KW-1185">Reference proteome</keyword>
<sequence length="125" mass="14054">MAVSYLHSLDSIRVGVPATSRITFMEASSVLKFPLTRYTWSFLFIRNSIIVLVVLILRCVASADTYRITNSLDHFMHLAEIPLIDLQVMPIVFDCNFYGMDRNMSLDDASTVKNTSLCPGASICR</sequence>
<dbReference type="AlphaFoldDB" id="A0A8K0MRR2"/>
<protein>
    <submittedName>
        <fullName evidence="2">Uncharacterized protein</fullName>
    </submittedName>
</protein>
<evidence type="ECO:0000313" key="2">
    <source>
        <dbReference type="EMBL" id="KAF3455528.1"/>
    </source>
</evidence>
<accession>A0A8K0MRR2</accession>
<organism evidence="2 3">
    <name type="scientific">Rhamnella rubrinervis</name>
    <dbReference type="NCBI Taxonomy" id="2594499"/>
    <lineage>
        <taxon>Eukaryota</taxon>
        <taxon>Viridiplantae</taxon>
        <taxon>Streptophyta</taxon>
        <taxon>Embryophyta</taxon>
        <taxon>Tracheophyta</taxon>
        <taxon>Spermatophyta</taxon>
        <taxon>Magnoliopsida</taxon>
        <taxon>eudicotyledons</taxon>
        <taxon>Gunneridae</taxon>
        <taxon>Pentapetalae</taxon>
        <taxon>rosids</taxon>
        <taxon>fabids</taxon>
        <taxon>Rosales</taxon>
        <taxon>Rhamnaceae</taxon>
        <taxon>rhamnoid group</taxon>
        <taxon>Rhamneae</taxon>
        <taxon>Rhamnella</taxon>
    </lineage>
</organism>
<feature type="transmembrane region" description="Helical" evidence="1">
    <location>
        <begin position="38"/>
        <end position="57"/>
    </location>
</feature>
<keyword evidence="1" id="KW-0472">Membrane</keyword>